<dbReference type="EMBL" id="CP011310">
    <property type="protein sequence ID" value="AKQ43148.2"/>
    <property type="molecule type" value="Genomic_DNA"/>
</dbReference>
<organism evidence="3 4">
    <name type="scientific">Aurantiacibacter atlanticus</name>
    <dbReference type="NCBI Taxonomy" id="1648404"/>
    <lineage>
        <taxon>Bacteria</taxon>
        <taxon>Pseudomonadati</taxon>
        <taxon>Pseudomonadota</taxon>
        <taxon>Alphaproteobacteria</taxon>
        <taxon>Sphingomonadales</taxon>
        <taxon>Erythrobacteraceae</taxon>
        <taxon>Aurantiacibacter</taxon>
    </lineage>
</organism>
<dbReference type="RefSeq" id="WP_048884906.1">
    <property type="nucleotide sequence ID" value="NZ_CP011310.1"/>
</dbReference>
<feature type="signal peptide" evidence="1">
    <location>
        <begin position="1"/>
        <end position="23"/>
    </location>
</feature>
<dbReference type="InterPro" id="IPR032710">
    <property type="entry name" value="NTF2-like_dom_sf"/>
</dbReference>
<dbReference type="OrthoDB" id="8451859at2"/>
<protein>
    <recommendedName>
        <fullName evidence="2">SnoaL-like domain-containing protein</fullName>
    </recommendedName>
</protein>
<keyword evidence="4" id="KW-1185">Reference proteome</keyword>
<reference evidence="4" key="2">
    <citation type="submission" date="2015-04" db="EMBL/GenBank/DDBJ databases">
        <title>The complete genome sequence of Erythrobacter sp. s21-N3.</title>
        <authorList>
            <person name="Zhuang L."/>
            <person name="Liu Y."/>
            <person name="Shao Z."/>
        </authorList>
    </citation>
    <scope>NUCLEOTIDE SEQUENCE [LARGE SCALE GENOMIC DNA]</scope>
    <source>
        <strain evidence="4">s21-N3</strain>
    </source>
</reference>
<dbReference type="PANTHER" id="PTHR41252:SF1">
    <property type="entry name" value="BLR2505 PROTEIN"/>
    <property type="match status" value="1"/>
</dbReference>
<keyword evidence="1" id="KW-0732">Signal</keyword>
<dbReference type="Pfam" id="PF12680">
    <property type="entry name" value="SnoaL_2"/>
    <property type="match status" value="1"/>
</dbReference>
<evidence type="ECO:0000313" key="3">
    <source>
        <dbReference type="EMBL" id="AKQ43148.2"/>
    </source>
</evidence>
<dbReference type="Proteomes" id="UP000059113">
    <property type="component" value="Chromosome"/>
</dbReference>
<accession>A0A0H4W0V7</accession>
<feature type="chain" id="PRO_5007772150" description="SnoaL-like domain-containing protein" evidence="1">
    <location>
        <begin position="24"/>
        <end position="167"/>
    </location>
</feature>
<evidence type="ECO:0000313" key="4">
    <source>
        <dbReference type="Proteomes" id="UP000059113"/>
    </source>
</evidence>
<sequence length="167" mass="18112">MKFFIIGAAVMGLGTPMSSPAFSQNAQHEAEDAIAQQAVVEQFYDAFGTGDMATIAALLSDDVEWVEAEGGPYDADNPYIGLVELGSGVFGPIAEVYGDFAATPLRFTSQDNRVVVEGRYTGTHGETGELLDAQFVHVFTVEGERIVAMQQYTDTYQWRRLAGTLND</sequence>
<feature type="domain" description="SnoaL-like" evidence="2">
    <location>
        <begin position="40"/>
        <end position="148"/>
    </location>
</feature>
<dbReference type="Gene3D" id="3.10.450.50">
    <property type="match status" value="1"/>
</dbReference>
<dbReference type="STRING" id="1648404.CP97_04105"/>
<dbReference type="InterPro" id="IPR037401">
    <property type="entry name" value="SnoaL-like"/>
</dbReference>
<gene>
    <name evidence="3" type="ORF">CP97_04105</name>
</gene>
<dbReference type="PANTHER" id="PTHR41252">
    <property type="entry name" value="BLR2505 PROTEIN"/>
    <property type="match status" value="1"/>
</dbReference>
<dbReference type="AlphaFoldDB" id="A0A0H4W0V7"/>
<dbReference type="KEGG" id="ery:CP97_04105"/>
<proteinExistence type="predicted"/>
<evidence type="ECO:0000259" key="2">
    <source>
        <dbReference type="Pfam" id="PF12680"/>
    </source>
</evidence>
<reference evidence="3 4" key="1">
    <citation type="journal article" date="2015" name="Int. J. Syst. Evol. Microbiol.">
        <title>Erythrobacter atlanticus sp. nov., a bacterium from ocean sediment able to degrade polycyclic aromatic hydrocarbons.</title>
        <authorList>
            <person name="Zhuang L."/>
            <person name="Liu Y."/>
            <person name="Wang L."/>
            <person name="Wang W."/>
            <person name="Shao Z."/>
        </authorList>
    </citation>
    <scope>NUCLEOTIDE SEQUENCE [LARGE SCALE GENOMIC DNA]</scope>
    <source>
        <strain evidence="4">s21-N3</strain>
    </source>
</reference>
<name>A0A0H4W0V7_9SPHN</name>
<dbReference type="SUPFAM" id="SSF54427">
    <property type="entry name" value="NTF2-like"/>
    <property type="match status" value="1"/>
</dbReference>
<evidence type="ECO:0000256" key="1">
    <source>
        <dbReference type="SAM" id="SignalP"/>
    </source>
</evidence>